<dbReference type="InterPro" id="IPR016024">
    <property type="entry name" value="ARM-type_fold"/>
</dbReference>
<gene>
    <name evidence="2" type="ORF">DFA_10508</name>
</gene>
<keyword evidence="3" id="KW-1185">Reference proteome</keyword>
<dbReference type="RefSeq" id="XP_004354408.1">
    <property type="nucleotide sequence ID" value="XM_004354356.1"/>
</dbReference>
<dbReference type="AlphaFoldDB" id="F4QAE7"/>
<name>F4QAE7_CACFS</name>
<dbReference type="EMBL" id="GL883026">
    <property type="protein sequence ID" value="EGG15666.1"/>
    <property type="molecule type" value="Genomic_DNA"/>
</dbReference>
<dbReference type="GeneID" id="14867635"/>
<organism evidence="2 3">
    <name type="scientific">Cavenderia fasciculata</name>
    <name type="common">Slime mold</name>
    <name type="synonym">Dictyostelium fasciculatum</name>
    <dbReference type="NCBI Taxonomy" id="261658"/>
    <lineage>
        <taxon>Eukaryota</taxon>
        <taxon>Amoebozoa</taxon>
        <taxon>Evosea</taxon>
        <taxon>Eumycetozoa</taxon>
        <taxon>Dictyostelia</taxon>
        <taxon>Acytosteliales</taxon>
        <taxon>Cavenderiaceae</taxon>
        <taxon>Cavenderia</taxon>
    </lineage>
</organism>
<evidence type="ECO:0000313" key="2">
    <source>
        <dbReference type="EMBL" id="EGG15666.1"/>
    </source>
</evidence>
<sequence>MSQAPTIFLIDTSIVETFFTIFGNNDIDHEHVRHTYTQDTNTIIMKRVYQDIDRQPLSFVDDDVDEPLEYNNNNNTCNNDHSSIINDTDTSVLAVDGDNNDGDDENDKQCNGDDDIIMIPSKEFIELVESWVKETQENRDDEYDHLLIIRDHLQEHPNQVILNLLYIACNNNDENQLFNHNNICYNDNISLMCLDWLVDSIWICEGSDYDSILNLLTNQTKIQIRSFVLDCFENHPTPWEDDWPLLFQRLQKIVNAILTYQYYNDDGDGGDDNDQSIFKIETFKWFNQYNEREYGSLVSVKKSLTIVDQVLFGILNTTSSAYSETVVETLGTIWRLEKAKGKKKKQSKKENDLKYLPIFEHHLLLEGQLKNEMTYAIFNCLQDLTQRDNKPSQHFIHNHSYDDPLLIPSLYVSCEEYIDRRDKFPCIETFQSLSSTFEITSEIVFQCVLENIILYLHQNTITSWQERLTILKLLNFCIPLKQYTKYPEDQIIFDPVDNMNTDPTAVQFEYLTFISKVVDRFQPNDLDPIKEDIFTVACEQSLQSKNIDIVCIASKLVTGFIRPSIDCPSSNHFLTSLLDACRKNRKIVQNLIKHYYKSVYEDQQHTYLKEIIDLLLEHSVKDKYVLKYLLDFRIPETIRKELLLYLPMMIKHITEEPQLLKLIKTFQDRLYPYIHHLISRAKEFELQKRIRNLNQYGRIHSYRPEFGGEDTPLLSLLLIALSANSREHKKEEEISSILQDMVVTFIDNEFTTDQISQIIRFVKDSISNIVTINDDYEVVGFEETIQEIAYLLRALVISYFKQQQQHPSKDIIELLSFFTVSINDLVSKLKQLQLQQRHPTLCNILDQFNNPIEEIYSDVMVDYLYYYYEHNNSSNNTTPSSSATTPTTASPANSSPSTNSNNNNSRFDFFF</sequence>
<reference evidence="3" key="1">
    <citation type="journal article" date="2011" name="Genome Res.">
        <title>Phylogeny-wide analysis of social amoeba genomes highlights ancient origins for complex intercellular communication.</title>
        <authorList>
            <person name="Heidel A.J."/>
            <person name="Lawal H.M."/>
            <person name="Felder M."/>
            <person name="Schilde C."/>
            <person name="Helps N.R."/>
            <person name="Tunggal B."/>
            <person name="Rivero F."/>
            <person name="John U."/>
            <person name="Schleicher M."/>
            <person name="Eichinger L."/>
            <person name="Platzer M."/>
            <person name="Noegel A.A."/>
            <person name="Schaap P."/>
            <person name="Gloeckner G."/>
        </authorList>
    </citation>
    <scope>NUCLEOTIDE SEQUENCE [LARGE SCALE GENOMIC DNA]</scope>
    <source>
        <strain evidence="3">SH3</strain>
    </source>
</reference>
<dbReference type="Proteomes" id="UP000007797">
    <property type="component" value="Unassembled WGS sequence"/>
</dbReference>
<evidence type="ECO:0000313" key="3">
    <source>
        <dbReference type="Proteomes" id="UP000007797"/>
    </source>
</evidence>
<proteinExistence type="predicted"/>
<accession>F4QAE7</accession>
<feature type="region of interest" description="Disordered" evidence="1">
    <location>
        <begin position="875"/>
        <end position="904"/>
    </location>
</feature>
<evidence type="ECO:0000256" key="1">
    <source>
        <dbReference type="SAM" id="MobiDB-lite"/>
    </source>
</evidence>
<dbReference type="SUPFAM" id="SSF48371">
    <property type="entry name" value="ARM repeat"/>
    <property type="match status" value="1"/>
</dbReference>
<protein>
    <submittedName>
        <fullName evidence="2">Uncharacterized protein</fullName>
    </submittedName>
</protein>
<dbReference type="KEGG" id="dfa:DFA_10508"/>